<evidence type="ECO:0000256" key="2">
    <source>
        <dbReference type="SAM" id="SignalP"/>
    </source>
</evidence>
<keyword evidence="2" id="KW-0732">Signal</keyword>
<feature type="signal peptide" evidence="2">
    <location>
        <begin position="1"/>
        <end position="23"/>
    </location>
</feature>
<reference evidence="3 4" key="1">
    <citation type="journal article" date="2016" name="Nat. Commun.">
        <title>Thousands of microbial genomes shed light on interconnected biogeochemical processes in an aquifer system.</title>
        <authorList>
            <person name="Anantharaman K."/>
            <person name="Brown C.T."/>
            <person name="Hug L.A."/>
            <person name="Sharon I."/>
            <person name="Castelle C.J."/>
            <person name="Probst A.J."/>
            <person name="Thomas B.C."/>
            <person name="Singh A."/>
            <person name="Wilkins M.J."/>
            <person name="Karaoz U."/>
            <person name="Brodie E.L."/>
            <person name="Williams K.H."/>
            <person name="Hubbard S.S."/>
            <person name="Banfield J.F."/>
        </authorList>
    </citation>
    <scope>NUCLEOTIDE SEQUENCE [LARGE SCALE GENOMIC DNA]</scope>
</reference>
<gene>
    <name evidence="3" type="ORF">A2531_05660</name>
</gene>
<proteinExistence type="predicted"/>
<organism evidence="3 4">
    <name type="scientific">Candidatus Falkowbacteria bacterium RIFOXYD2_FULL_34_120</name>
    <dbReference type="NCBI Taxonomy" id="1798007"/>
    <lineage>
        <taxon>Bacteria</taxon>
        <taxon>Candidatus Falkowiibacteriota</taxon>
    </lineage>
</organism>
<keyword evidence="1" id="KW-1133">Transmembrane helix</keyword>
<comment type="caution">
    <text evidence="3">The sequence shown here is derived from an EMBL/GenBank/DDBJ whole genome shotgun (WGS) entry which is preliminary data.</text>
</comment>
<feature type="transmembrane region" description="Helical" evidence="1">
    <location>
        <begin position="305"/>
        <end position="322"/>
    </location>
</feature>
<keyword evidence="1" id="KW-0472">Membrane</keyword>
<keyword evidence="1" id="KW-0812">Transmembrane</keyword>
<dbReference type="Proteomes" id="UP000177579">
    <property type="component" value="Unassembled WGS sequence"/>
</dbReference>
<protein>
    <submittedName>
        <fullName evidence="3">Uncharacterized protein</fullName>
    </submittedName>
</protein>
<evidence type="ECO:0000256" key="1">
    <source>
        <dbReference type="SAM" id="Phobius"/>
    </source>
</evidence>
<evidence type="ECO:0000313" key="4">
    <source>
        <dbReference type="Proteomes" id="UP000177579"/>
    </source>
</evidence>
<feature type="transmembrane region" description="Helical" evidence="1">
    <location>
        <begin position="278"/>
        <end position="298"/>
    </location>
</feature>
<dbReference type="EMBL" id="MFGO01000023">
    <property type="protein sequence ID" value="OGF40700.1"/>
    <property type="molecule type" value="Genomic_DNA"/>
</dbReference>
<name>A0A1F5TP92_9BACT</name>
<feature type="chain" id="PRO_5009521390" evidence="2">
    <location>
        <begin position="24"/>
        <end position="356"/>
    </location>
</feature>
<dbReference type="AlphaFoldDB" id="A0A1F5TP92"/>
<accession>A0A1F5TP92</accession>
<evidence type="ECO:0000313" key="3">
    <source>
        <dbReference type="EMBL" id="OGF40700.1"/>
    </source>
</evidence>
<sequence length="356" mass="41080">MFKKALAIFIFFVCLTWSSGAQAGFGISPPYLKTDKPIFPGANYEQTITLLRSSAEDELTAKITVNAPEIESWIAIDKGYSFDLPKGQLRVPMMVRVNVPDSAEIGDYKGYINVKIVPKVQSGGSGVSIALGARIDIDLRITDKAFLDFNVRRVSIPDFEQLGTPWKWPIFSWFFYRTKVEMKIENTGNIKVAPSKVHIDVYDLTEKELLESYDDNSIEKVEPFKTETVVASFPTKLKPGQYWGKIKIYKDKDIIYKDKIAFTVMTHGELPSGTKIGVWPWVLLSLYVSLVLLFVYILIRIKIWVYIYLVLYFISFPIRFIWKVVARLIKKLKLKFWKWMHQKASKYQEPPKDEDK</sequence>